<dbReference type="EMBL" id="KB454496">
    <property type="protein sequence ID" value="EME30888.1"/>
    <property type="molecule type" value="Genomic_DNA"/>
</dbReference>
<dbReference type="Proteomes" id="UP000030680">
    <property type="component" value="Unassembled WGS sequence"/>
</dbReference>
<keyword evidence="1" id="KW-0175">Coiled coil</keyword>
<organism evidence="3 4">
    <name type="scientific">Galdieria sulphuraria</name>
    <name type="common">Red alga</name>
    <dbReference type="NCBI Taxonomy" id="130081"/>
    <lineage>
        <taxon>Eukaryota</taxon>
        <taxon>Rhodophyta</taxon>
        <taxon>Bangiophyceae</taxon>
        <taxon>Galdieriales</taxon>
        <taxon>Galdieriaceae</taxon>
        <taxon>Galdieria</taxon>
    </lineage>
</organism>
<gene>
    <name evidence="3" type="ORF">Gasu_19010</name>
</gene>
<evidence type="ECO:0000256" key="2">
    <source>
        <dbReference type="SAM" id="MobiDB-lite"/>
    </source>
</evidence>
<dbReference type="RefSeq" id="XP_005707408.1">
    <property type="nucleotide sequence ID" value="XM_005707351.1"/>
</dbReference>
<dbReference type="OrthoDB" id="10500520at2759"/>
<proteinExistence type="predicted"/>
<dbReference type="Gramene" id="EME30888">
    <property type="protein sequence ID" value="EME30888"/>
    <property type="gene ID" value="Gasu_19010"/>
</dbReference>
<feature type="compositionally biased region" description="Basic and acidic residues" evidence="2">
    <location>
        <begin position="173"/>
        <end position="183"/>
    </location>
</feature>
<name>M2Y4M5_GALSU</name>
<feature type="compositionally biased region" description="Basic and acidic residues" evidence="2">
    <location>
        <begin position="139"/>
        <end position="152"/>
    </location>
</feature>
<feature type="coiled-coil region" evidence="1">
    <location>
        <begin position="229"/>
        <end position="256"/>
    </location>
</feature>
<feature type="compositionally biased region" description="Polar residues" evidence="2">
    <location>
        <begin position="163"/>
        <end position="172"/>
    </location>
</feature>
<reference evidence="4" key="1">
    <citation type="journal article" date="2013" name="Science">
        <title>Gene transfer from bacteria and archaea facilitated evolution of an extremophilic eukaryote.</title>
        <authorList>
            <person name="Schonknecht G."/>
            <person name="Chen W.H."/>
            <person name="Ternes C.M."/>
            <person name="Barbier G.G."/>
            <person name="Shrestha R.P."/>
            <person name="Stanke M."/>
            <person name="Brautigam A."/>
            <person name="Baker B.J."/>
            <person name="Banfield J.F."/>
            <person name="Garavito R.M."/>
            <person name="Carr K."/>
            <person name="Wilkerson C."/>
            <person name="Rensing S.A."/>
            <person name="Gagneul D."/>
            <person name="Dickenson N.E."/>
            <person name="Oesterhelt C."/>
            <person name="Lercher M.J."/>
            <person name="Weber A.P."/>
        </authorList>
    </citation>
    <scope>NUCLEOTIDE SEQUENCE [LARGE SCALE GENOMIC DNA]</scope>
    <source>
        <strain evidence="4">074W</strain>
    </source>
</reference>
<keyword evidence="4" id="KW-1185">Reference proteome</keyword>
<accession>M2Y4M5</accession>
<feature type="coiled-coil region" evidence="1">
    <location>
        <begin position="368"/>
        <end position="416"/>
    </location>
</feature>
<feature type="region of interest" description="Disordered" evidence="2">
    <location>
        <begin position="135"/>
        <end position="202"/>
    </location>
</feature>
<evidence type="ECO:0000313" key="4">
    <source>
        <dbReference type="Proteomes" id="UP000030680"/>
    </source>
</evidence>
<protein>
    <submittedName>
        <fullName evidence="3">Uncharacterized protein</fullName>
    </submittedName>
</protein>
<evidence type="ECO:0000256" key="1">
    <source>
        <dbReference type="SAM" id="Coils"/>
    </source>
</evidence>
<dbReference type="KEGG" id="gsl:Gasu_19010"/>
<dbReference type="GeneID" id="17089582"/>
<sequence length="421" mass="48165">MVERRETVYNCVQVGENQKHEASIHESISEGEEKLPSFKSLDSWLHTTNAEGNFNNREESERGNTQAVGETCLDKNILIEDLGNKKQTKRLYDDRMIPNAEQICTPMPNVSSTTQNNDHQQRETKLLDHSLQQVNNNNQEKDMIHWREDANSKDNMPMKRQRMSTGNHSYMKTSEDVDIESRKQRQRSLSSSSGSDENNSRKEAAPIPFDIHEAEQYTNSKPHLSAAALQCATLAASELQSELKATEELLNSAARRRRYMYYWHEQSAHTSLNDTAIQDYSHTGATGQALKQVPKCDNSSVPPSFPNDMQNDATCFMNVVPLTEDVSMNNSQSIRNMKQVSSIPETNTIAVKSNGNYPEATHFTINIIQEVVKRLATVESELREMRLKNIGLLREKENLLKENEKLRKQLEEWKMLRLYSS</sequence>
<feature type="compositionally biased region" description="Low complexity" evidence="2">
    <location>
        <begin position="187"/>
        <end position="197"/>
    </location>
</feature>
<evidence type="ECO:0000313" key="3">
    <source>
        <dbReference type="EMBL" id="EME30888.1"/>
    </source>
</evidence>
<dbReference type="AlphaFoldDB" id="M2Y4M5"/>